<evidence type="ECO:0000313" key="1">
    <source>
        <dbReference type="EMBL" id="BAD35498.1"/>
    </source>
</evidence>
<dbReference type="EMBL" id="AP003616">
    <property type="protein sequence ID" value="BAD35498.1"/>
    <property type="molecule type" value="Genomic_DNA"/>
</dbReference>
<gene>
    <name evidence="1" type="primary">P0490F09.34</name>
</gene>
<organism evidence="1 2">
    <name type="scientific">Oryza sativa subsp. japonica</name>
    <name type="common">Rice</name>
    <dbReference type="NCBI Taxonomy" id="39947"/>
    <lineage>
        <taxon>Eukaryota</taxon>
        <taxon>Viridiplantae</taxon>
        <taxon>Streptophyta</taxon>
        <taxon>Embryophyta</taxon>
        <taxon>Tracheophyta</taxon>
        <taxon>Spermatophyta</taxon>
        <taxon>Magnoliopsida</taxon>
        <taxon>Liliopsida</taxon>
        <taxon>Poales</taxon>
        <taxon>Poaceae</taxon>
        <taxon>BOP clade</taxon>
        <taxon>Oryzoideae</taxon>
        <taxon>Oryzeae</taxon>
        <taxon>Oryzinae</taxon>
        <taxon>Oryza</taxon>
        <taxon>Oryza sativa</taxon>
    </lineage>
</organism>
<sequence length="61" mass="7166">MHSCTKMARSKMKDSQPRNERVSYQIINIIHYSLVKYVEYKLLISNSVVDCDQVKLTTDFP</sequence>
<protein>
    <submittedName>
        <fullName evidence="1">Uncharacterized protein</fullName>
    </submittedName>
</protein>
<accession>Q69XF9</accession>
<name>Q69XF9_ORYSJ</name>
<evidence type="ECO:0000313" key="2">
    <source>
        <dbReference type="Proteomes" id="UP000000763"/>
    </source>
</evidence>
<proteinExistence type="predicted"/>
<dbReference type="Proteomes" id="UP000000763">
    <property type="component" value="Chromosome 6"/>
</dbReference>
<reference evidence="2" key="2">
    <citation type="journal article" date="2008" name="Nucleic Acids Res.">
        <title>The rice annotation project database (RAP-DB): 2008 update.</title>
        <authorList>
            <consortium name="The rice annotation project (RAP)"/>
        </authorList>
    </citation>
    <scope>GENOME REANNOTATION</scope>
    <source>
        <strain evidence="2">cv. Nipponbare</strain>
    </source>
</reference>
<dbReference type="AlphaFoldDB" id="Q69XF9"/>
<reference evidence="2" key="1">
    <citation type="journal article" date="2005" name="Nature">
        <title>The map-based sequence of the rice genome.</title>
        <authorList>
            <consortium name="International rice genome sequencing project (IRGSP)"/>
            <person name="Matsumoto T."/>
            <person name="Wu J."/>
            <person name="Kanamori H."/>
            <person name="Katayose Y."/>
            <person name="Fujisawa M."/>
            <person name="Namiki N."/>
            <person name="Mizuno H."/>
            <person name="Yamamoto K."/>
            <person name="Antonio B.A."/>
            <person name="Baba T."/>
            <person name="Sakata K."/>
            <person name="Nagamura Y."/>
            <person name="Aoki H."/>
            <person name="Arikawa K."/>
            <person name="Arita K."/>
            <person name="Bito T."/>
            <person name="Chiden Y."/>
            <person name="Fujitsuka N."/>
            <person name="Fukunaka R."/>
            <person name="Hamada M."/>
            <person name="Harada C."/>
            <person name="Hayashi A."/>
            <person name="Hijishita S."/>
            <person name="Honda M."/>
            <person name="Hosokawa S."/>
            <person name="Ichikawa Y."/>
            <person name="Idonuma A."/>
            <person name="Iijima M."/>
            <person name="Ikeda M."/>
            <person name="Ikeno M."/>
            <person name="Ito K."/>
            <person name="Ito S."/>
            <person name="Ito T."/>
            <person name="Ito Y."/>
            <person name="Ito Y."/>
            <person name="Iwabuchi A."/>
            <person name="Kamiya K."/>
            <person name="Karasawa W."/>
            <person name="Kurita K."/>
            <person name="Katagiri S."/>
            <person name="Kikuta A."/>
            <person name="Kobayashi H."/>
            <person name="Kobayashi N."/>
            <person name="Machita K."/>
            <person name="Maehara T."/>
            <person name="Masukawa M."/>
            <person name="Mizubayashi T."/>
            <person name="Mukai Y."/>
            <person name="Nagasaki H."/>
            <person name="Nagata Y."/>
            <person name="Naito S."/>
            <person name="Nakashima M."/>
            <person name="Nakama Y."/>
            <person name="Nakamichi Y."/>
            <person name="Nakamura M."/>
            <person name="Meguro A."/>
            <person name="Negishi M."/>
            <person name="Ohta I."/>
            <person name="Ohta T."/>
            <person name="Okamoto M."/>
            <person name="Ono N."/>
            <person name="Saji S."/>
            <person name="Sakaguchi M."/>
            <person name="Sakai K."/>
            <person name="Shibata M."/>
            <person name="Shimokawa T."/>
            <person name="Song J."/>
            <person name="Takazaki Y."/>
            <person name="Terasawa K."/>
            <person name="Tsugane M."/>
            <person name="Tsuji K."/>
            <person name="Ueda S."/>
            <person name="Waki K."/>
            <person name="Yamagata H."/>
            <person name="Yamamoto M."/>
            <person name="Yamamoto S."/>
            <person name="Yamane H."/>
            <person name="Yoshiki S."/>
            <person name="Yoshihara R."/>
            <person name="Yukawa K."/>
            <person name="Zhong H."/>
            <person name="Yano M."/>
            <person name="Yuan Q."/>
            <person name="Ouyang S."/>
            <person name="Liu J."/>
            <person name="Jones K.M."/>
            <person name="Gansberger K."/>
            <person name="Moffat K."/>
            <person name="Hill J."/>
            <person name="Bera J."/>
            <person name="Fadrosh D."/>
            <person name="Jin S."/>
            <person name="Johri S."/>
            <person name="Kim M."/>
            <person name="Overton L."/>
            <person name="Reardon M."/>
            <person name="Tsitrin T."/>
            <person name="Vuong H."/>
            <person name="Weaver B."/>
            <person name="Ciecko A."/>
            <person name="Tallon L."/>
            <person name="Jackson J."/>
            <person name="Pai G."/>
            <person name="Aken S.V."/>
            <person name="Utterback T."/>
            <person name="Reidmuller S."/>
            <person name="Feldblyum T."/>
            <person name="Hsiao J."/>
            <person name="Zismann V."/>
            <person name="Iobst S."/>
            <person name="de Vazeille A.R."/>
            <person name="Buell C.R."/>
            <person name="Ying K."/>
            <person name="Li Y."/>
            <person name="Lu T."/>
            <person name="Huang Y."/>
            <person name="Zhao Q."/>
            <person name="Feng Q."/>
            <person name="Zhang L."/>
            <person name="Zhu J."/>
            <person name="Weng Q."/>
            <person name="Mu J."/>
            <person name="Lu Y."/>
            <person name="Fan D."/>
            <person name="Liu Y."/>
            <person name="Guan J."/>
            <person name="Zhang Y."/>
            <person name="Yu S."/>
            <person name="Liu X."/>
            <person name="Zhang Y."/>
            <person name="Hong G."/>
            <person name="Han B."/>
            <person name="Choisne N."/>
            <person name="Demange N."/>
            <person name="Orjeda G."/>
            <person name="Samain S."/>
            <person name="Cattolico L."/>
            <person name="Pelletier E."/>
            <person name="Couloux A."/>
            <person name="Segurens B."/>
            <person name="Wincker P."/>
            <person name="D'Hont A."/>
            <person name="Scarpelli C."/>
            <person name="Weissenbach J."/>
            <person name="Salanoubat M."/>
            <person name="Quetier F."/>
            <person name="Yu Y."/>
            <person name="Kim H.R."/>
            <person name="Rambo T."/>
            <person name="Currie J."/>
            <person name="Collura K."/>
            <person name="Luo M."/>
            <person name="Yang T."/>
            <person name="Ammiraju J.S.S."/>
            <person name="Engler F."/>
            <person name="Soderlund C."/>
            <person name="Wing R.A."/>
            <person name="Palmer L.E."/>
            <person name="de la Bastide M."/>
            <person name="Spiegel L."/>
            <person name="Nascimento L."/>
            <person name="Zutavern T."/>
            <person name="O'Shaughnessy A."/>
            <person name="Dike S."/>
            <person name="Dedhia N."/>
            <person name="Preston R."/>
            <person name="Balija V."/>
            <person name="McCombie W.R."/>
            <person name="Chow T."/>
            <person name="Chen H."/>
            <person name="Chung M."/>
            <person name="Chen C."/>
            <person name="Shaw J."/>
            <person name="Wu H."/>
            <person name="Hsiao K."/>
            <person name="Chao Y."/>
            <person name="Chu M."/>
            <person name="Cheng C."/>
            <person name="Hour A."/>
            <person name="Lee P."/>
            <person name="Lin S."/>
            <person name="Lin Y."/>
            <person name="Liou J."/>
            <person name="Liu S."/>
            <person name="Hsing Y."/>
            <person name="Raghuvanshi S."/>
            <person name="Mohanty A."/>
            <person name="Bharti A.K."/>
            <person name="Gaur A."/>
            <person name="Gupta V."/>
            <person name="Kumar D."/>
            <person name="Ravi V."/>
            <person name="Vij S."/>
            <person name="Kapur A."/>
            <person name="Khurana P."/>
            <person name="Khurana P."/>
            <person name="Khurana J.P."/>
            <person name="Tyagi A.K."/>
            <person name="Gaikwad K."/>
            <person name="Singh A."/>
            <person name="Dalal V."/>
            <person name="Srivastava S."/>
            <person name="Dixit A."/>
            <person name="Pal A.K."/>
            <person name="Ghazi I.A."/>
            <person name="Yadav M."/>
            <person name="Pandit A."/>
            <person name="Bhargava A."/>
            <person name="Sureshbabu K."/>
            <person name="Batra K."/>
            <person name="Sharma T.R."/>
            <person name="Mohapatra T."/>
            <person name="Singh N.K."/>
            <person name="Messing J."/>
            <person name="Nelson A.B."/>
            <person name="Fuks G."/>
            <person name="Kavchok S."/>
            <person name="Keizer G."/>
            <person name="Linton E."/>
            <person name="Llaca V."/>
            <person name="Song R."/>
            <person name="Tanyolac B."/>
            <person name="Young S."/>
            <person name="Ho-Il K."/>
            <person name="Hahn J.H."/>
            <person name="Sangsakoo G."/>
            <person name="Vanavichit A."/>
            <person name="de Mattos Luiz.A.T."/>
            <person name="Zimmer P.D."/>
            <person name="Malone G."/>
            <person name="Dellagostin O."/>
            <person name="de Oliveira A.C."/>
            <person name="Bevan M."/>
            <person name="Bancroft I."/>
            <person name="Minx P."/>
            <person name="Cordum H."/>
            <person name="Wilson R."/>
            <person name="Cheng Z."/>
            <person name="Jin W."/>
            <person name="Jiang J."/>
            <person name="Leong S.A."/>
            <person name="Iwama H."/>
            <person name="Gojobori T."/>
            <person name="Itoh T."/>
            <person name="Niimura Y."/>
            <person name="Fujii Y."/>
            <person name="Habara T."/>
            <person name="Sakai H."/>
            <person name="Sato Y."/>
            <person name="Wilson G."/>
            <person name="Kumar K."/>
            <person name="McCouch S."/>
            <person name="Juretic N."/>
            <person name="Hoen D."/>
            <person name="Wright S."/>
            <person name="Bruskiewich R."/>
            <person name="Bureau T."/>
            <person name="Miyao A."/>
            <person name="Hirochika H."/>
            <person name="Nishikawa T."/>
            <person name="Kadowaki K."/>
            <person name="Sugiura M."/>
            <person name="Burr B."/>
            <person name="Sasaki T."/>
        </authorList>
    </citation>
    <scope>NUCLEOTIDE SEQUENCE [LARGE SCALE GENOMIC DNA]</scope>
    <source>
        <strain evidence="2">cv. Nipponbare</strain>
    </source>
</reference>